<dbReference type="Proteomes" id="UP000447434">
    <property type="component" value="Chromosome 10"/>
</dbReference>
<keyword evidence="7" id="KW-1185">Reference proteome</keyword>
<evidence type="ECO:0000313" key="6">
    <source>
        <dbReference type="EMBL" id="KAE9606300.1"/>
    </source>
</evidence>
<evidence type="ECO:0000256" key="4">
    <source>
        <dbReference type="SAM" id="SignalP"/>
    </source>
</evidence>
<keyword evidence="3" id="KW-0813">Transport</keyword>
<keyword evidence="4" id="KW-0732">Signal</keyword>
<dbReference type="PRINTS" id="PR00382">
    <property type="entry name" value="LIPIDTRNSFER"/>
</dbReference>
<evidence type="ECO:0000259" key="5">
    <source>
        <dbReference type="SMART" id="SM00499"/>
    </source>
</evidence>
<dbReference type="Pfam" id="PF00234">
    <property type="entry name" value="Tryp_alpha_amyl"/>
    <property type="match status" value="1"/>
</dbReference>
<sequence length="118" mass="12612">MKKVFVALFLTLVGILVLTSESGEGFSCDDVKEELFPCLDYITGEDGDTPSSECCEGIIDLKSSTRTKKDRRIACECLKAAAIGFSGLRDDLAASLPKQCGVNVGFTISSHVNCNSIP</sequence>
<organism evidence="6 7">
    <name type="scientific">Lupinus albus</name>
    <name type="common">White lupine</name>
    <name type="synonym">Lupinus termis</name>
    <dbReference type="NCBI Taxonomy" id="3870"/>
    <lineage>
        <taxon>Eukaryota</taxon>
        <taxon>Viridiplantae</taxon>
        <taxon>Streptophyta</taxon>
        <taxon>Embryophyta</taxon>
        <taxon>Tracheophyta</taxon>
        <taxon>Spermatophyta</taxon>
        <taxon>Magnoliopsida</taxon>
        <taxon>eudicotyledons</taxon>
        <taxon>Gunneridae</taxon>
        <taxon>Pentapetalae</taxon>
        <taxon>rosids</taxon>
        <taxon>fabids</taxon>
        <taxon>Fabales</taxon>
        <taxon>Fabaceae</taxon>
        <taxon>Papilionoideae</taxon>
        <taxon>50 kb inversion clade</taxon>
        <taxon>genistoids sensu lato</taxon>
        <taxon>core genistoids</taxon>
        <taxon>Genisteae</taxon>
        <taxon>Lupinus</taxon>
    </lineage>
</organism>
<keyword evidence="2" id="KW-1015">Disulfide bond</keyword>
<dbReference type="PROSITE" id="PS00597">
    <property type="entry name" value="PLANT_LTP"/>
    <property type="match status" value="1"/>
</dbReference>
<protein>
    <recommendedName>
        <fullName evidence="3">Non-specific lipid-transfer protein</fullName>
    </recommendedName>
</protein>
<dbReference type="AlphaFoldDB" id="A0A6A4PXN4"/>
<dbReference type="InterPro" id="IPR036312">
    <property type="entry name" value="Bifun_inhib/LTP/seed_sf"/>
</dbReference>
<gene>
    <name evidence="6" type="ORF">Lalb_Chr10g0106431</name>
</gene>
<proteinExistence type="inferred from homology"/>
<dbReference type="Gene3D" id="1.10.110.10">
    <property type="entry name" value="Plant lipid-transfer and hydrophobic proteins"/>
    <property type="match status" value="1"/>
</dbReference>
<evidence type="ECO:0000313" key="7">
    <source>
        <dbReference type="Proteomes" id="UP000447434"/>
    </source>
</evidence>
<dbReference type="InterPro" id="IPR016140">
    <property type="entry name" value="Bifunc_inhib/LTP/seed_store"/>
</dbReference>
<comment type="function">
    <text evidence="3">Plant non-specific lipid-transfer proteins transfer phospholipids as well as galactolipids across membranes. May play a role in wax or cutin deposition in the cell walls of expanding epidermal cells and certain secretory tissues.</text>
</comment>
<name>A0A6A4PXN4_LUPAL</name>
<dbReference type="GO" id="GO:0006869">
    <property type="term" value="P:lipid transport"/>
    <property type="evidence" value="ECO:0007669"/>
    <property type="project" value="InterPro"/>
</dbReference>
<dbReference type="OrthoDB" id="1403824at2759"/>
<dbReference type="PANTHER" id="PTHR33076">
    <property type="entry name" value="NON-SPECIFIC LIPID-TRANSFER PROTEIN 2-RELATED"/>
    <property type="match status" value="1"/>
</dbReference>
<dbReference type="SMART" id="SM00499">
    <property type="entry name" value="AAI"/>
    <property type="match status" value="1"/>
</dbReference>
<dbReference type="SUPFAM" id="SSF47699">
    <property type="entry name" value="Bifunctional inhibitor/lipid-transfer protein/seed storage 2S albumin"/>
    <property type="match status" value="1"/>
</dbReference>
<feature type="signal peptide" evidence="4">
    <location>
        <begin position="1"/>
        <end position="25"/>
    </location>
</feature>
<dbReference type="GO" id="GO:0008289">
    <property type="term" value="F:lipid binding"/>
    <property type="evidence" value="ECO:0007669"/>
    <property type="project" value="UniProtKB-KW"/>
</dbReference>
<dbReference type="EMBL" id="WOCE01000010">
    <property type="protein sequence ID" value="KAE9606300.1"/>
    <property type="molecule type" value="Genomic_DNA"/>
</dbReference>
<accession>A0A6A4PXN4</accession>
<evidence type="ECO:0000256" key="1">
    <source>
        <dbReference type="ARBA" id="ARBA00009748"/>
    </source>
</evidence>
<reference evidence="7" key="1">
    <citation type="journal article" date="2020" name="Nat. Commun.">
        <title>Genome sequence of the cluster root forming white lupin.</title>
        <authorList>
            <person name="Hufnagel B."/>
            <person name="Marques A."/>
            <person name="Soriano A."/>
            <person name="Marques L."/>
            <person name="Divol F."/>
            <person name="Doumas P."/>
            <person name="Sallet E."/>
            <person name="Mancinotti D."/>
            <person name="Carrere S."/>
            <person name="Marande W."/>
            <person name="Arribat S."/>
            <person name="Keller J."/>
            <person name="Huneau C."/>
            <person name="Blein T."/>
            <person name="Aime D."/>
            <person name="Laguerre M."/>
            <person name="Taylor J."/>
            <person name="Schubert V."/>
            <person name="Nelson M."/>
            <person name="Geu-Flores F."/>
            <person name="Crespi M."/>
            <person name="Gallardo-Guerrero K."/>
            <person name="Delaux P.-M."/>
            <person name="Salse J."/>
            <person name="Berges H."/>
            <person name="Guyot R."/>
            <person name="Gouzy J."/>
            <person name="Peret B."/>
        </authorList>
    </citation>
    <scope>NUCLEOTIDE SEQUENCE [LARGE SCALE GENOMIC DNA]</scope>
    <source>
        <strain evidence="7">cv. Amiga</strain>
    </source>
</reference>
<dbReference type="InterPro" id="IPR000528">
    <property type="entry name" value="Plant_nsLTP"/>
</dbReference>
<keyword evidence="3" id="KW-0446">Lipid-binding</keyword>
<comment type="similarity">
    <text evidence="1 3">Belongs to the plant LTP family.</text>
</comment>
<comment type="caution">
    <text evidence="6">The sequence shown here is derived from an EMBL/GenBank/DDBJ whole genome shotgun (WGS) entry which is preliminary data.</text>
</comment>
<feature type="domain" description="Bifunctional inhibitor/plant lipid transfer protein/seed storage helical" evidence="5">
    <location>
        <begin position="28"/>
        <end position="114"/>
    </location>
</feature>
<evidence type="ECO:0000256" key="3">
    <source>
        <dbReference type="RuleBase" id="RU000628"/>
    </source>
</evidence>
<feature type="chain" id="PRO_5025520071" description="Non-specific lipid-transfer protein" evidence="4">
    <location>
        <begin position="26"/>
        <end position="118"/>
    </location>
</feature>
<evidence type="ECO:0000256" key="2">
    <source>
        <dbReference type="ARBA" id="ARBA00023157"/>
    </source>
</evidence>
<dbReference type="CDD" id="cd01960">
    <property type="entry name" value="nsLTP1"/>
    <property type="match status" value="1"/>
</dbReference>